<dbReference type="PROSITE" id="PS00374">
    <property type="entry name" value="MGMT"/>
    <property type="match status" value="1"/>
</dbReference>
<dbReference type="InterPro" id="IPR036388">
    <property type="entry name" value="WH-like_DNA-bd_sf"/>
</dbReference>
<comment type="catalytic activity">
    <reaction evidence="6">
        <text>a 6-O-methyl-2'-deoxyguanosine in DNA + L-cysteinyl-[protein] = S-methyl-L-cysteinyl-[protein] + a 2'-deoxyguanosine in DNA</text>
        <dbReference type="Rhea" id="RHEA:24000"/>
        <dbReference type="Rhea" id="RHEA-COMP:10131"/>
        <dbReference type="Rhea" id="RHEA-COMP:10132"/>
        <dbReference type="Rhea" id="RHEA-COMP:11367"/>
        <dbReference type="Rhea" id="RHEA-COMP:11368"/>
        <dbReference type="ChEBI" id="CHEBI:29950"/>
        <dbReference type="ChEBI" id="CHEBI:82612"/>
        <dbReference type="ChEBI" id="CHEBI:85445"/>
        <dbReference type="ChEBI" id="CHEBI:85448"/>
        <dbReference type="EC" id="2.1.1.63"/>
    </reaction>
</comment>
<dbReference type="InterPro" id="IPR014048">
    <property type="entry name" value="MethylDNA_cys_MeTrfase_DNA-bd"/>
</dbReference>
<gene>
    <name evidence="8" type="ORF">GCM10009854_04090</name>
</gene>
<dbReference type="Pfam" id="PF01035">
    <property type="entry name" value="DNA_binding_1"/>
    <property type="match status" value="1"/>
</dbReference>
<sequence length="170" mass="18758">MIKWTVVDTPAGPFCVVADENDVVRASGWESDVDDLLREVAPELARMERTEEDLGRIREAVVDYYERGDFAALDGIEVHPAGTAFLGEAWAAMRAIPAGERVTYQQLADRMGRPTATRAAASACARNRTGLFVPCHRVVRSDGSTGQFRWGPDTKRWHLDHERVGADSSA</sequence>
<evidence type="ECO:0000256" key="6">
    <source>
        <dbReference type="ARBA" id="ARBA00049348"/>
    </source>
</evidence>
<dbReference type="NCBIfam" id="TIGR00589">
    <property type="entry name" value="ogt"/>
    <property type="match status" value="1"/>
</dbReference>
<keyword evidence="9" id="KW-1185">Reference proteome</keyword>
<dbReference type="CDD" id="cd06445">
    <property type="entry name" value="ATase"/>
    <property type="match status" value="1"/>
</dbReference>
<reference evidence="8 9" key="1">
    <citation type="journal article" date="2019" name="Int. J. Syst. Evol. Microbiol.">
        <title>The Global Catalogue of Microorganisms (GCM) 10K type strain sequencing project: providing services to taxonomists for standard genome sequencing and annotation.</title>
        <authorList>
            <consortium name="The Broad Institute Genomics Platform"/>
            <consortium name="The Broad Institute Genome Sequencing Center for Infectious Disease"/>
            <person name="Wu L."/>
            <person name="Ma J."/>
        </authorList>
    </citation>
    <scope>NUCLEOTIDE SEQUENCE [LARGE SCALE GENOMIC DNA]</scope>
    <source>
        <strain evidence="8 9">JCM 16221</strain>
    </source>
</reference>
<dbReference type="InterPro" id="IPR036217">
    <property type="entry name" value="MethylDNA_cys_MeTrfase_DNAb"/>
</dbReference>
<evidence type="ECO:0000313" key="8">
    <source>
        <dbReference type="EMBL" id="GAA2332085.1"/>
    </source>
</evidence>
<dbReference type="PANTHER" id="PTHR10815:SF13">
    <property type="entry name" value="METHYLATED-DNA--PROTEIN-CYSTEINE METHYLTRANSFERASE"/>
    <property type="match status" value="1"/>
</dbReference>
<evidence type="ECO:0000256" key="4">
    <source>
        <dbReference type="ARBA" id="ARBA00022763"/>
    </source>
</evidence>
<dbReference type="EMBL" id="BAAARA010000001">
    <property type="protein sequence ID" value="GAA2332085.1"/>
    <property type="molecule type" value="Genomic_DNA"/>
</dbReference>
<dbReference type="RefSeq" id="WP_344125823.1">
    <property type="nucleotide sequence ID" value="NZ_BAAARA010000001.1"/>
</dbReference>
<dbReference type="InterPro" id="IPR001497">
    <property type="entry name" value="MethylDNA_cys_MeTrfase_AS"/>
</dbReference>
<dbReference type="Proteomes" id="UP001501218">
    <property type="component" value="Unassembled WGS sequence"/>
</dbReference>
<proteinExistence type="predicted"/>
<dbReference type="Gene3D" id="1.10.10.10">
    <property type="entry name" value="Winged helix-like DNA-binding domain superfamily/Winged helix DNA-binding domain"/>
    <property type="match status" value="1"/>
</dbReference>
<feature type="domain" description="Methylated-DNA-[protein]-cysteine S-methyltransferase DNA binding" evidence="7">
    <location>
        <begin position="87"/>
        <end position="164"/>
    </location>
</feature>
<evidence type="ECO:0000313" key="9">
    <source>
        <dbReference type="Proteomes" id="UP001501218"/>
    </source>
</evidence>
<evidence type="ECO:0000256" key="1">
    <source>
        <dbReference type="ARBA" id="ARBA00001286"/>
    </source>
</evidence>
<dbReference type="PANTHER" id="PTHR10815">
    <property type="entry name" value="METHYLATED-DNA--PROTEIN-CYSTEINE METHYLTRANSFERASE"/>
    <property type="match status" value="1"/>
</dbReference>
<keyword evidence="5" id="KW-0234">DNA repair</keyword>
<dbReference type="SUPFAM" id="SSF46767">
    <property type="entry name" value="Methylated DNA-protein cysteine methyltransferase, C-terminal domain"/>
    <property type="match status" value="1"/>
</dbReference>
<keyword evidence="2" id="KW-0489">Methyltransferase</keyword>
<evidence type="ECO:0000256" key="3">
    <source>
        <dbReference type="ARBA" id="ARBA00022679"/>
    </source>
</evidence>
<organism evidence="8 9">
    <name type="scientific">Saccharopolyspora halophila</name>
    <dbReference type="NCBI Taxonomy" id="405551"/>
    <lineage>
        <taxon>Bacteria</taxon>
        <taxon>Bacillati</taxon>
        <taxon>Actinomycetota</taxon>
        <taxon>Actinomycetes</taxon>
        <taxon>Pseudonocardiales</taxon>
        <taxon>Pseudonocardiaceae</taxon>
        <taxon>Saccharopolyspora</taxon>
    </lineage>
</organism>
<evidence type="ECO:0000259" key="7">
    <source>
        <dbReference type="Pfam" id="PF01035"/>
    </source>
</evidence>
<name>A0ABN3FK64_9PSEU</name>
<evidence type="ECO:0000256" key="2">
    <source>
        <dbReference type="ARBA" id="ARBA00022603"/>
    </source>
</evidence>
<keyword evidence="4" id="KW-0227">DNA damage</keyword>
<keyword evidence="3" id="KW-0808">Transferase</keyword>
<comment type="catalytic activity">
    <reaction evidence="1">
        <text>a 4-O-methyl-thymidine in DNA + L-cysteinyl-[protein] = a thymidine in DNA + S-methyl-L-cysteinyl-[protein]</text>
        <dbReference type="Rhea" id="RHEA:53428"/>
        <dbReference type="Rhea" id="RHEA-COMP:10131"/>
        <dbReference type="Rhea" id="RHEA-COMP:10132"/>
        <dbReference type="Rhea" id="RHEA-COMP:13555"/>
        <dbReference type="Rhea" id="RHEA-COMP:13556"/>
        <dbReference type="ChEBI" id="CHEBI:29950"/>
        <dbReference type="ChEBI" id="CHEBI:82612"/>
        <dbReference type="ChEBI" id="CHEBI:137386"/>
        <dbReference type="ChEBI" id="CHEBI:137387"/>
        <dbReference type="EC" id="2.1.1.63"/>
    </reaction>
</comment>
<accession>A0ABN3FK64</accession>
<evidence type="ECO:0000256" key="5">
    <source>
        <dbReference type="ARBA" id="ARBA00023204"/>
    </source>
</evidence>
<protein>
    <submittedName>
        <fullName evidence="8">Methylated-DNA--[protein]-cysteine S-methyltransferase</fullName>
    </submittedName>
</protein>
<comment type="caution">
    <text evidence="8">The sequence shown here is derived from an EMBL/GenBank/DDBJ whole genome shotgun (WGS) entry which is preliminary data.</text>
</comment>